<dbReference type="STRING" id="157687.HMPREF3180_00349"/>
<organism evidence="1 2">
    <name type="scientific">Leptotrichia wadei</name>
    <dbReference type="NCBI Taxonomy" id="157687"/>
    <lineage>
        <taxon>Bacteria</taxon>
        <taxon>Fusobacteriati</taxon>
        <taxon>Fusobacteriota</taxon>
        <taxon>Fusobacteriia</taxon>
        <taxon>Fusobacteriales</taxon>
        <taxon>Leptotrichiaceae</taxon>
        <taxon>Leptotrichia</taxon>
    </lineage>
</organism>
<dbReference type="EMBL" id="LSDD01000022">
    <property type="protein sequence ID" value="KXB69548.1"/>
    <property type="molecule type" value="Genomic_DNA"/>
</dbReference>
<accession>A0A134APD7</accession>
<keyword evidence="2" id="KW-1185">Reference proteome</keyword>
<dbReference type="AlphaFoldDB" id="A0A134APD7"/>
<comment type="caution">
    <text evidence="1">The sequence shown here is derived from an EMBL/GenBank/DDBJ whole genome shotgun (WGS) entry which is preliminary data.</text>
</comment>
<dbReference type="PATRIC" id="fig|157687.3.peg.352"/>
<proteinExistence type="predicted"/>
<evidence type="ECO:0000313" key="2">
    <source>
        <dbReference type="Proteomes" id="UP000070483"/>
    </source>
</evidence>
<reference evidence="2" key="1">
    <citation type="submission" date="2016-01" db="EMBL/GenBank/DDBJ databases">
        <authorList>
            <person name="Mitreva M."/>
            <person name="Pepin K.H."/>
            <person name="Mihindukulasuriya K.A."/>
            <person name="Fulton R."/>
            <person name="Fronick C."/>
            <person name="O'Laughlin M."/>
            <person name="Miner T."/>
            <person name="Herter B."/>
            <person name="Rosa B.A."/>
            <person name="Cordes M."/>
            <person name="Tomlinson C."/>
            <person name="Wollam A."/>
            <person name="Palsikar V.B."/>
            <person name="Mardis E.R."/>
            <person name="Wilson R.K."/>
        </authorList>
    </citation>
    <scope>NUCLEOTIDE SEQUENCE [LARGE SCALE GENOMIC DNA]</scope>
    <source>
        <strain evidence="2">KA00185</strain>
    </source>
</reference>
<sequence length="47" mass="5707">MSSPETYDLQEKKNTLMQEYSSTKSTMDELYQIRKNYGIYMSKEMER</sequence>
<gene>
    <name evidence="1" type="ORF">HMPREF3180_00349</name>
</gene>
<name>A0A134APD7_9FUSO</name>
<evidence type="ECO:0000313" key="1">
    <source>
        <dbReference type="EMBL" id="KXB69548.1"/>
    </source>
</evidence>
<dbReference type="Proteomes" id="UP000070483">
    <property type="component" value="Unassembled WGS sequence"/>
</dbReference>
<protein>
    <submittedName>
        <fullName evidence="1">Uncharacterized protein</fullName>
    </submittedName>
</protein>